<gene>
    <name evidence="3" type="ORF">CJOHNSTONI_LOCUS6989</name>
</gene>
<evidence type="ECO:0000256" key="1">
    <source>
        <dbReference type="SAM" id="MobiDB-lite"/>
    </source>
</evidence>
<feature type="region of interest" description="Disordered" evidence="1">
    <location>
        <begin position="582"/>
        <end position="705"/>
    </location>
</feature>
<keyword evidence="2" id="KW-0812">Transmembrane</keyword>
<keyword evidence="2" id="KW-1133">Transmembrane helix</keyword>
<feature type="transmembrane region" description="Helical" evidence="2">
    <location>
        <begin position="460"/>
        <end position="480"/>
    </location>
</feature>
<dbReference type="OrthoDB" id="5872298at2759"/>
<keyword evidence="4" id="KW-1185">Reference proteome</keyword>
<evidence type="ECO:0000256" key="2">
    <source>
        <dbReference type="SAM" id="Phobius"/>
    </source>
</evidence>
<reference evidence="3" key="1">
    <citation type="submission" date="2021-09" db="EMBL/GenBank/DDBJ databases">
        <authorList>
            <consortium name="Pathogen Informatics"/>
        </authorList>
    </citation>
    <scope>NUCLEOTIDE SEQUENCE</scope>
</reference>
<comment type="caution">
    <text evidence="3">The sequence shown here is derived from an EMBL/GenBank/DDBJ whole genome shotgun (WGS) entry which is preliminary data.</text>
</comment>
<organism evidence="3 4">
    <name type="scientific">Cercopithifilaria johnstoni</name>
    <dbReference type="NCBI Taxonomy" id="2874296"/>
    <lineage>
        <taxon>Eukaryota</taxon>
        <taxon>Metazoa</taxon>
        <taxon>Ecdysozoa</taxon>
        <taxon>Nematoda</taxon>
        <taxon>Chromadorea</taxon>
        <taxon>Rhabditida</taxon>
        <taxon>Spirurina</taxon>
        <taxon>Spiruromorpha</taxon>
        <taxon>Filarioidea</taxon>
        <taxon>Onchocercidae</taxon>
        <taxon>Cercopithifilaria</taxon>
    </lineage>
</organism>
<feature type="compositionally biased region" description="Basic residues" evidence="1">
    <location>
        <begin position="594"/>
        <end position="605"/>
    </location>
</feature>
<dbReference type="AlphaFoldDB" id="A0A8J2M1B5"/>
<keyword evidence="2" id="KW-0472">Membrane</keyword>
<evidence type="ECO:0000313" key="3">
    <source>
        <dbReference type="EMBL" id="CAG9537137.1"/>
    </source>
</evidence>
<proteinExistence type="predicted"/>
<feature type="compositionally biased region" description="Low complexity" evidence="1">
    <location>
        <begin position="634"/>
        <end position="652"/>
    </location>
</feature>
<evidence type="ECO:0000313" key="4">
    <source>
        <dbReference type="Proteomes" id="UP000746747"/>
    </source>
</evidence>
<feature type="region of interest" description="Disordered" evidence="1">
    <location>
        <begin position="543"/>
        <end position="564"/>
    </location>
</feature>
<name>A0A8J2M1B5_9BILA</name>
<dbReference type="Proteomes" id="UP000746747">
    <property type="component" value="Unassembled WGS sequence"/>
</dbReference>
<feature type="transmembrane region" description="Helical" evidence="2">
    <location>
        <begin position="26"/>
        <end position="43"/>
    </location>
</feature>
<feature type="compositionally biased region" description="Basic and acidic residues" evidence="1">
    <location>
        <begin position="684"/>
        <end position="693"/>
    </location>
</feature>
<feature type="transmembrane region" description="Helical" evidence="2">
    <location>
        <begin position="386"/>
        <end position="404"/>
    </location>
</feature>
<sequence>MEIIRNGCCSIKSFVSSVIEWRSAATAPYFMFINSIFWWSVFYLDTGAQLRLLVSFAAGIFSWDILLSSTYDRSILFYILTWPMRSVLRTSGVAMALCSAQFLYRTEFEKACWTAYSAVALLMINPVWVYHQVPQKINECLYTACITTKYVAQITIISPLYSFYRIVEYIVKLRWLTAILEKVKKELLRIKAAARNTYVAAVDKLCAGKNAILSVTNSILFSIGNFMSCTIYGFKIAIRNGVMYAVTTTRNGIVCAITSTKNGIISIIMFLKNGILFGSLTLKNGLIGGILQLKNCLIMCLNKSRNAFYHAVTITKNYIRYTLVTIKNSILNFFSAAVKWMKTEIVEPVRNAFHAVVQFLRYWLCAHWWPNLKSWFVLHIVSRLQLLFNYFCFGIVYVFFGYWMNPFITFLSRHFRRFCAYFQQYVLNPFEIWIGHQIDKALLYIKRMLHSLAMRVRDNILWPFFVLFISLVNKACAHLYRILLQPIIDILYKKYKICEDYLLIYCLGPICQIFVNHIPDRSPFCDDTDTELADLLPPGFSNEESDIEQASDKPSLPSRPLSPLTEDERDFVRGLKFPNLDSSDSSEAEFALRPKSKLLRKKPKVHPKDPAPSACSDGLISKAYEVKNKHKRSSSTSSHSESAISSSAQNASDDADPQNLDVFDFESESRPRAEFLGNTVEIQKLGDYRDGRSKGKKQNTNQKEVEEIEVCGTEQLSVSPATFTGSLDDSFEMLDK</sequence>
<protein>
    <submittedName>
        <fullName evidence="3">Uncharacterized protein</fullName>
    </submittedName>
</protein>
<feature type="compositionally biased region" description="Low complexity" evidence="1">
    <location>
        <begin position="554"/>
        <end position="564"/>
    </location>
</feature>
<dbReference type="EMBL" id="CAKAEH010001520">
    <property type="protein sequence ID" value="CAG9537137.1"/>
    <property type="molecule type" value="Genomic_DNA"/>
</dbReference>
<accession>A0A8J2M1B5</accession>